<name>A0AAP0IAB5_9MAGN</name>
<evidence type="ECO:0000313" key="2">
    <source>
        <dbReference type="Proteomes" id="UP001419268"/>
    </source>
</evidence>
<organism evidence="1 2">
    <name type="scientific">Stephania cephalantha</name>
    <dbReference type="NCBI Taxonomy" id="152367"/>
    <lineage>
        <taxon>Eukaryota</taxon>
        <taxon>Viridiplantae</taxon>
        <taxon>Streptophyta</taxon>
        <taxon>Embryophyta</taxon>
        <taxon>Tracheophyta</taxon>
        <taxon>Spermatophyta</taxon>
        <taxon>Magnoliopsida</taxon>
        <taxon>Ranunculales</taxon>
        <taxon>Menispermaceae</taxon>
        <taxon>Menispermoideae</taxon>
        <taxon>Cissampelideae</taxon>
        <taxon>Stephania</taxon>
    </lineage>
</organism>
<sequence>MALLDRSLLDEGCESTNVDDAMEVRCISPNFNCDLHDLSNLNGTNGHQGLRML</sequence>
<dbReference type="EMBL" id="JBBNAG010000008">
    <property type="protein sequence ID" value="KAK9111644.1"/>
    <property type="molecule type" value="Genomic_DNA"/>
</dbReference>
<protein>
    <submittedName>
        <fullName evidence="1">Uncharacterized protein</fullName>
    </submittedName>
</protein>
<gene>
    <name evidence="1" type="ORF">Scep_019163</name>
</gene>
<evidence type="ECO:0000313" key="1">
    <source>
        <dbReference type="EMBL" id="KAK9111644.1"/>
    </source>
</evidence>
<reference evidence="1 2" key="1">
    <citation type="submission" date="2024-01" db="EMBL/GenBank/DDBJ databases">
        <title>Genome assemblies of Stephania.</title>
        <authorList>
            <person name="Yang L."/>
        </authorList>
    </citation>
    <scope>NUCLEOTIDE SEQUENCE [LARGE SCALE GENOMIC DNA]</scope>
    <source>
        <strain evidence="1">JXDWG</strain>
        <tissue evidence="1">Leaf</tissue>
    </source>
</reference>
<keyword evidence="2" id="KW-1185">Reference proteome</keyword>
<accession>A0AAP0IAB5</accession>
<proteinExistence type="predicted"/>
<comment type="caution">
    <text evidence="1">The sequence shown here is derived from an EMBL/GenBank/DDBJ whole genome shotgun (WGS) entry which is preliminary data.</text>
</comment>
<dbReference type="AlphaFoldDB" id="A0AAP0IAB5"/>
<dbReference type="Proteomes" id="UP001419268">
    <property type="component" value="Unassembled WGS sequence"/>
</dbReference>